<dbReference type="PANTHER" id="PTHR24093">
    <property type="entry name" value="CATION TRANSPORTING ATPASE"/>
    <property type="match status" value="1"/>
</dbReference>
<dbReference type="InterPro" id="IPR017853">
    <property type="entry name" value="GH"/>
</dbReference>
<keyword evidence="1" id="KW-0479">Metal-binding</keyword>
<dbReference type="PANTHER" id="PTHR24093:SF496">
    <property type="entry name" value="CALCIUM-TRANSPORTING ATPASE"/>
    <property type="match status" value="1"/>
</dbReference>
<organism evidence="4 5">
    <name type="scientific">Zea mays</name>
    <name type="common">Maize</name>
    <dbReference type="NCBI Taxonomy" id="4577"/>
    <lineage>
        <taxon>Eukaryota</taxon>
        <taxon>Viridiplantae</taxon>
        <taxon>Streptophyta</taxon>
        <taxon>Embryophyta</taxon>
        <taxon>Tracheophyta</taxon>
        <taxon>Spermatophyta</taxon>
        <taxon>Magnoliopsida</taxon>
        <taxon>Liliopsida</taxon>
        <taxon>Poales</taxon>
        <taxon>Poaceae</taxon>
        <taxon>PACMAD clade</taxon>
        <taxon>Panicoideae</taxon>
        <taxon>Andropogonodae</taxon>
        <taxon>Andropogoneae</taxon>
        <taxon>Tripsacinae</taxon>
        <taxon>Zea</taxon>
    </lineage>
</organism>
<dbReference type="InterPro" id="IPR023298">
    <property type="entry name" value="ATPase_P-typ_TM_dom_sf"/>
</dbReference>
<dbReference type="InterPro" id="IPR006068">
    <property type="entry name" value="ATPase_P-typ_cation-transptr_C"/>
</dbReference>
<dbReference type="SUPFAM" id="SSF56784">
    <property type="entry name" value="HAD-like"/>
    <property type="match status" value="1"/>
</dbReference>
<dbReference type="SUPFAM" id="SSF51445">
    <property type="entry name" value="(Trans)glycosidases"/>
    <property type="match status" value="1"/>
</dbReference>
<evidence type="ECO:0000259" key="3">
    <source>
        <dbReference type="Pfam" id="PF00689"/>
    </source>
</evidence>
<reference evidence="4 5" key="1">
    <citation type="journal article" date="2018" name="Nat. Genet.">
        <title>Extensive intraspecific gene order and gene structural variations between Mo17 and other maize genomes.</title>
        <authorList>
            <person name="Sun S."/>
            <person name="Zhou Y."/>
            <person name="Chen J."/>
            <person name="Shi J."/>
            <person name="Zhao H."/>
            <person name="Zhao H."/>
            <person name="Song W."/>
            <person name="Zhang M."/>
            <person name="Cui Y."/>
            <person name="Dong X."/>
            <person name="Liu H."/>
            <person name="Ma X."/>
            <person name="Jiao Y."/>
            <person name="Wang B."/>
            <person name="Wei X."/>
            <person name="Stein J.C."/>
            <person name="Glaubitz J.C."/>
            <person name="Lu F."/>
            <person name="Yu G."/>
            <person name="Liang C."/>
            <person name="Fengler K."/>
            <person name="Li B."/>
            <person name="Rafalski A."/>
            <person name="Schnable P.S."/>
            <person name="Ware D.H."/>
            <person name="Buckler E.S."/>
            <person name="Lai J."/>
        </authorList>
    </citation>
    <scope>NUCLEOTIDE SEQUENCE [LARGE SCALE GENOMIC DNA]</scope>
    <source>
        <strain evidence="5">cv. Missouri 17</strain>
        <tissue evidence="4">Seedling</tissue>
    </source>
</reference>
<evidence type="ECO:0000313" key="4">
    <source>
        <dbReference type="EMBL" id="PWZ15562.1"/>
    </source>
</evidence>
<dbReference type="GO" id="GO:0046872">
    <property type="term" value="F:metal ion binding"/>
    <property type="evidence" value="ECO:0007669"/>
    <property type="project" value="UniProtKB-KW"/>
</dbReference>
<feature type="domain" description="Cation-transporting P-type ATPase C-terminal" evidence="3">
    <location>
        <begin position="121"/>
        <end position="158"/>
    </location>
</feature>
<name>A0A3L6E3R9_MAIZE</name>
<evidence type="ECO:0000313" key="5">
    <source>
        <dbReference type="Proteomes" id="UP000251960"/>
    </source>
</evidence>
<dbReference type="EMBL" id="NCVQ01000008">
    <property type="protein sequence ID" value="PWZ15562.1"/>
    <property type="molecule type" value="Genomic_DNA"/>
</dbReference>
<comment type="caution">
    <text evidence="4">The sequence shown here is derived from an EMBL/GenBank/DDBJ whole genome shotgun (WGS) entry which is preliminary data.</text>
</comment>
<keyword evidence="2" id="KW-0460">Magnesium</keyword>
<sequence>MCSYNQVNDVPTCADAAFLRDTIRGPWGLDGYIVSDCDSVDVFFRDQHYTRTLGLDLDWTEVAKESSDIIILDDDFTSVVKVVRWGRSVYGNIQKFIEFQLTVNVAALVINVVDVVSSGDVPLNVVELLWVNLIMDTLGALALATEPPTDNLMKRNPVGNLLLQISSGETCLFRPFTK</sequence>
<dbReference type="AlphaFoldDB" id="A0A3L6E3R9"/>
<accession>A0A3L6E3R9</accession>
<evidence type="ECO:0000256" key="2">
    <source>
        <dbReference type="ARBA" id="ARBA00022842"/>
    </source>
</evidence>
<dbReference type="Gene3D" id="1.20.1110.10">
    <property type="entry name" value="Calcium-transporting ATPase, transmembrane domain"/>
    <property type="match status" value="1"/>
</dbReference>
<protein>
    <submittedName>
        <fullName evidence="4">Calcium-transporting ATPase 5, plasma membrane-type</fullName>
    </submittedName>
</protein>
<dbReference type="Pfam" id="PF00689">
    <property type="entry name" value="Cation_ATPase_C"/>
    <property type="match status" value="1"/>
</dbReference>
<gene>
    <name evidence="4" type="primary">ACA5_3</name>
    <name evidence="4" type="ORF">Zm00014a_038823</name>
</gene>
<proteinExistence type="predicted"/>
<dbReference type="SUPFAM" id="SSF81665">
    <property type="entry name" value="Calcium ATPase, transmembrane domain M"/>
    <property type="match status" value="1"/>
</dbReference>
<dbReference type="InterPro" id="IPR036412">
    <property type="entry name" value="HAD-like_sf"/>
</dbReference>
<evidence type="ECO:0000256" key="1">
    <source>
        <dbReference type="ARBA" id="ARBA00022723"/>
    </source>
</evidence>
<dbReference type="Proteomes" id="UP000251960">
    <property type="component" value="Chromosome 7"/>
</dbReference>